<dbReference type="Proteomes" id="UP000017836">
    <property type="component" value="Unassembled WGS sequence"/>
</dbReference>
<evidence type="ECO:0000259" key="1">
    <source>
        <dbReference type="Pfam" id="PF10551"/>
    </source>
</evidence>
<dbReference type="HOGENOM" id="CLU_065077_0_0_1"/>
<dbReference type="OMA" id="NGHEKGM"/>
<organism evidence="2 3">
    <name type="scientific">Amborella trichopoda</name>
    <dbReference type="NCBI Taxonomy" id="13333"/>
    <lineage>
        <taxon>Eukaryota</taxon>
        <taxon>Viridiplantae</taxon>
        <taxon>Streptophyta</taxon>
        <taxon>Embryophyta</taxon>
        <taxon>Tracheophyta</taxon>
        <taxon>Spermatophyta</taxon>
        <taxon>Magnoliopsida</taxon>
        <taxon>Amborellales</taxon>
        <taxon>Amborellaceae</taxon>
        <taxon>Amborella</taxon>
    </lineage>
</organism>
<accession>W1NZT3</accession>
<reference evidence="3" key="1">
    <citation type="journal article" date="2013" name="Science">
        <title>The Amborella genome and the evolution of flowering plants.</title>
        <authorList>
            <consortium name="Amborella Genome Project"/>
        </authorList>
    </citation>
    <scope>NUCLEOTIDE SEQUENCE [LARGE SCALE GENOMIC DNA]</scope>
</reference>
<feature type="domain" description="MULE transposase" evidence="1">
    <location>
        <begin position="156"/>
        <end position="252"/>
    </location>
</feature>
<gene>
    <name evidence="2" type="ORF">AMTR_s00103p00134730</name>
</gene>
<dbReference type="PANTHER" id="PTHR31973">
    <property type="entry name" value="POLYPROTEIN, PUTATIVE-RELATED"/>
    <property type="match status" value="1"/>
</dbReference>
<evidence type="ECO:0000313" key="3">
    <source>
        <dbReference type="Proteomes" id="UP000017836"/>
    </source>
</evidence>
<evidence type="ECO:0000313" key="2">
    <source>
        <dbReference type="EMBL" id="ERN00884.1"/>
    </source>
</evidence>
<dbReference type="eggNOG" id="ENOG502QV8R">
    <property type="taxonomic scope" value="Eukaryota"/>
</dbReference>
<keyword evidence="3" id="KW-1185">Reference proteome</keyword>
<sequence length="257" mass="29512">MCVADGCSWQVRCWRVNTTNFFRVKKFINMHSCTSGISRVHQPLARRHWVASMIKVRLNDMPNMTPADVVNGIQHDHGVMLSYQQAWRGKDVAQEINDSSYVKAYEDLAKYLHKIRNTNPGTVTIIQTDVHDRFEHVYIGNGPYLYGFMYSCRPLMGLDETFLKGIYKGILLAAVGVDANENIFPIAYAVVESENASSWTWFLELLNEQFDERSDLPALTIISNRQKWLQAAIEKVFPTSEQGYCMNHLADNFKKAY</sequence>
<name>W1NZT3_AMBTC</name>
<dbReference type="Gramene" id="ERN00884">
    <property type="protein sequence ID" value="ERN00884"/>
    <property type="gene ID" value="AMTR_s00103p00134730"/>
</dbReference>
<dbReference type="OrthoDB" id="1929730at2759"/>
<dbReference type="Pfam" id="PF10551">
    <property type="entry name" value="MULE"/>
    <property type="match status" value="1"/>
</dbReference>
<dbReference type="InterPro" id="IPR018289">
    <property type="entry name" value="MULE_transposase_dom"/>
</dbReference>
<proteinExistence type="predicted"/>
<dbReference type="KEGG" id="atr:18428956"/>
<dbReference type="EMBL" id="KI394805">
    <property type="protein sequence ID" value="ERN00884.1"/>
    <property type="molecule type" value="Genomic_DNA"/>
</dbReference>
<dbReference type="PANTHER" id="PTHR31973:SF188">
    <property type="entry name" value="POLYPROTEIN, PUTATIVE-RELATED"/>
    <property type="match status" value="1"/>
</dbReference>
<dbReference type="AlphaFoldDB" id="W1NZT3"/>
<protein>
    <recommendedName>
        <fullName evidence="1">MULE transposase domain-containing protein</fullName>
    </recommendedName>
</protein>